<keyword evidence="2" id="KW-0614">Plasmid</keyword>
<gene>
    <name evidence="2" type="ORF">ROSMUCSMR3_04225</name>
</gene>
<accession>A0A1V0RVA4</accession>
<dbReference type="InterPro" id="IPR025948">
    <property type="entry name" value="HTH-like_dom"/>
</dbReference>
<evidence type="ECO:0000313" key="2">
    <source>
        <dbReference type="EMBL" id="ARE85668.1"/>
    </source>
</evidence>
<dbReference type="Pfam" id="PF13276">
    <property type="entry name" value="HTH_21"/>
    <property type="match status" value="1"/>
</dbReference>
<feature type="domain" description="HTH-like" evidence="1">
    <location>
        <begin position="24"/>
        <end position="73"/>
    </location>
</feature>
<name>A0A1V0RVA4_9RHOB</name>
<reference evidence="2 3" key="1">
    <citation type="submission" date="2017-03" db="EMBL/GenBank/DDBJ databases">
        <title>Genome Sequence of Roseovarius mucosus strain SMR3 Isolated from a culture of the Diatom Skeletonema marinoi.</title>
        <authorList>
            <person name="Topel M."/>
            <person name="Pinder M."/>
            <person name="Johansson O.N."/>
            <person name="Kourtchenko O."/>
            <person name="Godhe A."/>
            <person name="Clarke A.K."/>
        </authorList>
    </citation>
    <scope>NUCLEOTIDE SEQUENCE [LARGE SCALE GENOMIC DNA]</scope>
    <source>
        <strain evidence="2 3">SMR3</strain>
        <plasmid evidence="3">psmr3-2</plasmid>
    </source>
</reference>
<dbReference type="AlphaFoldDB" id="A0A1V0RVA4"/>
<dbReference type="KEGG" id="rmm:ROSMUCSMR3_04225"/>
<organism evidence="2 3">
    <name type="scientific">Roseovarius mucosus</name>
    <dbReference type="NCBI Taxonomy" id="215743"/>
    <lineage>
        <taxon>Bacteria</taxon>
        <taxon>Pseudomonadati</taxon>
        <taxon>Pseudomonadota</taxon>
        <taxon>Alphaproteobacteria</taxon>
        <taxon>Rhodobacterales</taxon>
        <taxon>Roseobacteraceae</taxon>
        <taxon>Roseovarius</taxon>
    </lineage>
</organism>
<evidence type="ECO:0000313" key="3">
    <source>
        <dbReference type="Proteomes" id="UP000192273"/>
    </source>
</evidence>
<proteinExistence type="predicted"/>
<protein>
    <submittedName>
        <fullName evidence="2">HTH-like domain protein</fullName>
    </submittedName>
</protein>
<evidence type="ECO:0000259" key="1">
    <source>
        <dbReference type="Pfam" id="PF13276"/>
    </source>
</evidence>
<geneLocation type="plasmid" evidence="3">
    <name>psmr3-2</name>
</geneLocation>
<sequence>MRFNFLFRLNGGAEVELPLSLGPEVRRVFEENWRVYGIRKVWRQLVREDFDVARCTVARLMKDMGIQGIIRGKPHRTTIWFKIRKVTGSHSLWEYLEAASPMNSFDHSGNVALFDPQRNLFIAFTG</sequence>
<dbReference type="Proteomes" id="UP000192273">
    <property type="component" value="Plasmid pSMR3-2"/>
</dbReference>
<keyword evidence="3" id="KW-1185">Reference proteome</keyword>
<dbReference type="EMBL" id="CP020476">
    <property type="protein sequence ID" value="ARE85668.1"/>
    <property type="molecule type" value="Genomic_DNA"/>
</dbReference>